<dbReference type="Gene3D" id="1.20.1070.10">
    <property type="entry name" value="Rhodopsin 7-helix transmembrane proteins"/>
    <property type="match status" value="1"/>
</dbReference>
<organism evidence="2 3">
    <name type="scientific">Steinernema hermaphroditum</name>
    <dbReference type="NCBI Taxonomy" id="289476"/>
    <lineage>
        <taxon>Eukaryota</taxon>
        <taxon>Metazoa</taxon>
        <taxon>Ecdysozoa</taxon>
        <taxon>Nematoda</taxon>
        <taxon>Chromadorea</taxon>
        <taxon>Rhabditida</taxon>
        <taxon>Tylenchina</taxon>
        <taxon>Panagrolaimomorpha</taxon>
        <taxon>Strongyloidoidea</taxon>
        <taxon>Steinernematidae</taxon>
        <taxon>Steinernema</taxon>
    </lineage>
</organism>
<dbReference type="EMBL" id="JAUCMV010000002">
    <property type="protein sequence ID" value="KAK0419064.1"/>
    <property type="molecule type" value="Genomic_DNA"/>
</dbReference>
<evidence type="ECO:0000313" key="2">
    <source>
        <dbReference type="EMBL" id="KAK0419064.1"/>
    </source>
</evidence>
<evidence type="ECO:0000313" key="3">
    <source>
        <dbReference type="Proteomes" id="UP001175271"/>
    </source>
</evidence>
<comment type="caution">
    <text evidence="2">The sequence shown here is derived from an EMBL/GenBank/DDBJ whole genome shotgun (WGS) entry which is preliminary data.</text>
</comment>
<evidence type="ECO:0000256" key="1">
    <source>
        <dbReference type="SAM" id="Phobius"/>
    </source>
</evidence>
<feature type="transmembrane region" description="Helical" evidence="1">
    <location>
        <begin position="12"/>
        <end position="31"/>
    </location>
</feature>
<gene>
    <name evidence="2" type="ORF">QR680_013933</name>
</gene>
<feature type="transmembrane region" description="Helical" evidence="1">
    <location>
        <begin position="222"/>
        <end position="242"/>
    </location>
</feature>
<proteinExistence type="predicted"/>
<keyword evidence="1" id="KW-0472">Membrane</keyword>
<keyword evidence="1" id="KW-0812">Transmembrane</keyword>
<keyword evidence="1" id="KW-1133">Transmembrane helix</keyword>
<dbReference type="Proteomes" id="UP001175271">
    <property type="component" value="Unassembled WGS sequence"/>
</dbReference>
<name>A0AA39I9X7_9BILA</name>
<sequence>MALESETLYWLYIVQLVCSAVSATLNISTLSYEIRKKERNVQLCMLFVHIVIHIMLALTAFLHSGHMLYAIHHMHGRHELVFWFGNLTYSFSVISGLSDFLLGLDRYVAMKMPIKYNVYLGRKLAIFAFLVCVALSSVNFVMMIFNRLPGDDAMITFGMHVTMSSLYVHNVVNEVFAILNIVVTVMFLWAYRQFNRKVNTNAFGINNQSTLTKVNVIVINQIVVETLFVIVPVMVTSIAQIGFNENWPSEVGPYPSSFLMLYIMICSILYRIKLSPQQDSSTEHVATDKVEMQKPSSARVKKVTFVLP</sequence>
<feature type="transmembrane region" description="Helical" evidence="1">
    <location>
        <begin position="124"/>
        <end position="146"/>
    </location>
</feature>
<dbReference type="AlphaFoldDB" id="A0AA39I9X7"/>
<accession>A0AA39I9X7</accession>
<keyword evidence="3" id="KW-1185">Reference proteome</keyword>
<feature type="transmembrane region" description="Helical" evidence="1">
    <location>
        <begin position="82"/>
        <end position="104"/>
    </location>
</feature>
<reference evidence="2" key="1">
    <citation type="submission" date="2023-06" db="EMBL/GenBank/DDBJ databases">
        <title>Genomic analysis of the entomopathogenic nematode Steinernema hermaphroditum.</title>
        <authorList>
            <person name="Schwarz E.M."/>
            <person name="Heppert J.K."/>
            <person name="Baniya A."/>
            <person name="Schwartz H.T."/>
            <person name="Tan C.-H."/>
            <person name="Antoshechkin I."/>
            <person name="Sternberg P.W."/>
            <person name="Goodrich-Blair H."/>
            <person name="Dillman A.R."/>
        </authorList>
    </citation>
    <scope>NUCLEOTIDE SEQUENCE</scope>
    <source>
        <strain evidence="2">PS9179</strain>
        <tissue evidence="2">Whole animal</tissue>
    </source>
</reference>
<feature type="transmembrane region" description="Helical" evidence="1">
    <location>
        <begin position="254"/>
        <end position="272"/>
    </location>
</feature>
<feature type="transmembrane region" description="Helical" evidence="1">
    <location>
        <begin position="43"/>
        <end position="62"/>
    </location>
</feature>
<dbReference type="SUPFAM" id="SSF81321">
    <property type="entry name" value="Family A G protein-coupled receptor-like"/>
    <property type="match status" value="1"/>
</dbReference>
<feature type="transmembrane region" description="Helical" evidence="1">
    <location>
        <begin position="166"/>
        <end position="191"/>
    </location>
</feature>
<protein>
    <submittedName>
        <fullName evidence="2">Uncharacterized protein</fullName>
    </submittedName>
</protein>